<keyword evidence="1 4" id="KW-0489">Methyltransferase</keyword>
<evidence type="ECO:0000256" key="3">
    <source>
        <dbReference type="ARBA" id="ARBA00022691"/>
    </source>
</evidence>
<dbReference type="HAMAP" id="MF_02217">
    <property type="entry name" value="TrmR_methyltr"/>
    <property type="match status" value="1"/>
</dbReference>
<accession>A0A0K8J6Q2</accession>
<evidence type="ECO:0000256" key="4">
    <source>
        <dbReference type="HAMAP-Rule" id="MF_02217"/>
    </source>
</evidence>
<feature type="binding site" evidence="4">
    <location>
        <position position="136"/>
    </location>
    <ligand>
        <name>Mg(2+)</name>
        <dbReference type="ChEBI" id="CHEBI:18420"/>
    </ligand>
</feature>
<dbReference type="GO" id="GO:0016300">
    <property type="term" value="F:tRNA (uridine) methyltransferase activity"/>
    <property type="evidence" value="ECO:0007669"/>
    <property type="project" value="UniProtKB-UniRule"/>
</dbReference>
<dbReference type="GO" id="GO:0000287">
    <property type="term" value="F:magnesium ion binding"/>
    <property type="evidence" value="ECO:0007669"/>
    <property type="project" value="UniProtKB-UniRule"/>
</dbReference>
<dbReference type="Pfam" id="PF01596">
    <property type="entry name" value="Methyltransf_3"/>
    <property type="match status" value="1"/>
</dbReference>
<dbReference type="SUPFAM" id="SSF53335">
    <property type="entry name" value="S-adenosyl-L-methionine-dependent methyltransferases"/>
    <property type="match status" value="1"/>
</dbReference>
<dbReference type="PANTHER" id="PTHR10509:SF14">
    <property type="entry name" value="CAFFEOYL-COA O-METHYLTRANSFERASE 3-RELATED"/>
    <property type="match status" value="1"/>
</dbReference>
<sequence>MITKERITAYINSLDKDLPPKLYKLEQEALKNKVPIIRKETQGVIRFLLNLQKPRRILEVGTAIGFSALFMSEYSPRDCKITTIEKVPMRLIEARKNLANKDFPQRDKIQLKEGDAFDILSNLVEAKESYDFIFLDAAKAQYMNFLPNLMKLLEEGGLLITDNVLQDGTVINSRYSITRRDRTIHGRMREYLYTITHMEELETIILPVGDGVSISYKKS</sequence>
<dbReference type="EMBL" id="LN879430">
    <property type="protein sequence ID" value="CUH93160.1"/>
    <property type="molecule type" value="Genomic_DNA"/>
</dbReference>
<feature type="binding site" evidence="4">
    <location>
        <begin position="115"/>
        <end position="116"/>
    </location>
    <ligand>
        <name>S-adenosyl-L-methionine</name>
        <dbReference type="ChEBI" id="CHEBI:59789"/>
    </ligand>
</feature>
<dbReference type="PROSITE" id="PS51682">
    <property type="entry name" value="SAM_OMT_I"/>
    <property type="match status" value="1"/>
</dbReference>
<dbReference type="PANTHER" id="PTHR10509">
    <property type="entry name" value="O-METHYLTRANSFERASE-RELATED"/>
    <property type="match status" value="1"/>
</dbReference>
<feature type="binding site" evidence="4">
    <location>
        <position position="162"/>
    </location>
    <ligand>
        <name>Mg(2+)</name>
        <dbReference type="ChEBI" id="CHEBI:18420"/>
    </ligand>
</feature>
<dbReference type="KEGG" id="hsd:SD1D_1614"/>
<evidence type="ECO:0000313" key="5">
    <source>
        <dbReference type="EMBL" id="CUH93160.1"/>
    </source>
</evidence>
<proteinExistence type="inferred from homology"/>
<dbReference type="GO" id="GO:0030488">
    <property type="term" value="P:tRNA methylation"/>
    <property type="evidence" value="ECO:0007669"/>
    <property type="project" value="UniProtKB-UniRule"/>
</dbReference>
<feature type="binding site" evidence="4">
    <location>
        <position position="85"/>
    </location>
    <ligand>
        <name>S-adenosyl-L-methionine</name>
        <dbReference type="ChEBI" id="CHEBI:59789"/>
    </ligand>
</feature>
<keyword evidence="4" id="KW-0479">Metal-binding</keyword>
<dbReference type="RefSeq" id="WP_058259233.1">
    <property type="nucleotide sequence ID" value="NZ_DUPS01000069.1"/>
</dbReference>
<dbReference type="Proteomes" id="UP000196053">
    <property type="component" value="Chromosome I"/>
</dbReference>
<comment type="similarity">
    <text evidence="4">Belongs to the class I-like SAM-binding methyltransferase superfamily. Cation-dependent O-methyltransferase family.</text>
</comment>
<dbReference type="AlphaFoldDB" id="A0A0K8J6Q2"/>
<evidence type="ECO:0000313" key="6">
    <source>
        <dbReference type="Proteomes" id="UP000196053"/>
    </source>
</evidence>
<reference evidence="6" key="1">
    <citation type="submission" date="2015-09" db="EMBL/GenBank/DDBJ databases">
        <authorList>
            <person name="Wibberg D."/>
        </authorList>
    </citation>
    <scope>NUCLEOTIDE SEQUENCE [LARGE SCALE GENOMIC DNA]</scope>
    <source>
        <strain evidence="6">SD1D</strain>
    </source>
</reference>
<dbReference type="InterPro" id="IPR050362">
    <property type="entry name" value="Cation-dep_OMT"/>
</dbReference>
<keyword evidence="3 4" id="KW-0949">S-adenosyl-L-methionine</keyword>
<dbReference type="Gene3D" id="3.40.50.150">
    <property type="entry name" value="Vaccinia Virus protein VP39"/>
    <property type="match status" value="1"/>
</dbReference>
<keyword evidence="4" id="KW-0819">tRNA processing</keyword>
<dbReference type="InterPro" id="IPR002935">
    <property type="entry name" value="SAM_O-MeTrfase"/>
</dbReference>
<dbReference type="InterPro" id="IPR029063">
    <property type="entry name" value="SAM-dependent_MTases_sf"/>
</dbReference>
<feature type="binding site" evidence="4">
    <location>
        <position position="163"/>
    </location>
    <ligand>
        <name>Mg(2+)</name>
        <dbReference type="ChEBI" id="CHEBI:18420"/>
    </ligand>
</feature>
<gene>
    <name evidence="4" type="primary">trmR</name>
    <name evidence="5" type="ORF">SD1D_1614</name>
</gene>
<feature type="binding site" evidence="4">
    <location>
        <position position="37"/>
    </location>
    <ligand>
        <name>S-adenosyl-L-methionine</name>
        <dbReference type="ChEBI" id="CHEBI:59789"/>
    </ligand>
</feature>
<protein>
    <recommendedName>
        <fullName evidence="4">tRNA 5-hydroxyuridine methyltransferase</fullName>
        <ecNumber evidence="4">2.1.1.-</ecNumber>
    </recommendedName>
    <alternativeName>
        <fullName evidence="4">ho5U methyltransferase</fullName>
    </alternativeName>
</protein>
<evidence type="ECO:0000256" key="2">
    <source>
        <dbReference type="ARBA" id="ARBA00022679"/>
    </source>
</evidence>
<feature type="binding site" evidence="4">
    <location>
        <position position="136"/>
    </location>
    <ligand>
        <name>S-adenosyl-L-methionine</name>
        <dbReference type="ChEBI" id="CHEBI:59789"/>
    </ligand>
</feature>
<organism evidence="5 6">
    <name type="scientific">Herbinix luporum</name>
    <dbReference type="NCBI Taxonomy" id="1679721"/>
    <lineage>
        <taxon>Bacteria</taxon>
        <taxon>Bacillati</taxon>
        <taxon>Bacillota</taxon>
        <taxon>Clostridia</taxon>
        <taxon>Lachnospirales</taxon>
        <taxon>Lachnospiraceae</taxon>
        <taxon>Herbinix</taxon>
    </lineage>
</organism>
<comment type="function">
    <text evidence="4">Catalyzes the methylation of 5-hydroxyuridine (ho5U) to form 5-methoxyuridine (mo5U) at position 34 in tRNAs.</text>
</comment>
<dbReference type="EC" id="2.1.1.-" evidence="4"/>
<comment type="catalytic activity">
    <reaction evidence="4">
        <text>5-hydroxyuridine(34) in tRNA + S-adenosyl-L-methionine = 5-methoxyuridine(34) in tRNA + S-adenosyl-L-homocysteine + H(+)</text>
        <dbReference type="Rhea" id="RHEA:60524"/>
        <dbReference type="Rhea" id="RHEA-COMP:13381"/>
        <dbReference type="Rhea" id="RHEA-COMP:15591"/>
        <dbReference type="ChEBI" id="CHEBI:15378"/>
        <dbReference type="ChEBI" id="CHEBI:57856"/>
        <dbReference type="ChEBI" id="CHEBI:59789"/>
        <dbReference type="ChEBI" id="CHEBI:136877"/>
        <dbReference type="ChEBI" id="CHEBI:143860"/>
    </reaction>
</comment>
<comment type="subunit">
    <text evidence="4">Homodimer.</text>
</comment>
<evidence type="ECO:0000256" key="1">
    <source>
        <dbReference type="ARBA" id="ARBA00022603"/>
    </source>
</evidence>
<feature type="binding site" evidence="4">
    <location>
        <position position="67"/>
    </location>
    <ligand>
        <name>S-adenosyl-L-methionine</name>
        <dbReference type="ChEBI" id="CHEBI:59789"/>
    </ligand>
</feature>
<name>A0A0K8J6Q2_9FIRM</name>
<dbReference type="GO" id="GO:0008171">
    <property type="term" value="F:O-methyltransferase activity"/>
    <property type="evidence" value="ECO:0007669"/>
    <property type="project" value="InterPro"/>
</dbReference>
<dbReference type="CDD" id="cd02440">
    <property type="entry name" value="AdoMet_MTases"/>
    <property type="match status" value="1"/>
</dbReference>
<dbReference type="GO" id="GO:0008757">
    <property type="term" value="F:S-adenosylmethionine-dependent methyltransferase activity"/>
    <property type="evidence" value="ECO:0007669"/>
    <property type="project" value="TreeGrafter"/>
</dbReference>
<dbReference type="OrthoDB" id="9799672at2"/>
<keyword evidence="6" id="KW-1185">Reference proteome</keyword>
<dbReference type="InterPro" id="IPR043675">
    <property type="entry name" value="TrmR_methyltr"/>
</dbReference>
<keyword evidence="4" id="KW-0460">Magnesium</keyword>
<keyword evidence="2 4" id="KW-0808">Transferase</keyword>